<keyword evidence="7 8" id="KW-0349">Heme</keyword>
<dbReference type="GO" id="GO:0005506">
    <property type="term" value="F:iron ion binding"/>
    <property type="evidence" value="ECO:0007669"/>
    <property type="project" value="InterPro"/>
</dbReference>
<comment type="subcellular location">
    <subcellularLocation>
        <location evidence="1">Membrane</location>
    </subcellularLocation>
</comment>
<keyword evidence="8" id="KW-0503">Monooxygenase</keyword>
<keyword evidence="4 8" id="KW-0560">Oxidoreductase</keyword>
<proteinExistence type="inferred from homology"/>
<dbReference type="EnsemblMetazoa" id="XM_038221432.1">
    <property type="protein sequence ID" value="XP_038077360.1"/>
    <property type="gene ID" value="LOC119745206"/>
</dbReference>
<keyword evidence="10" id="KW-1185">Reference proteome</keyword>
<comment type="similarity">
    <text evidence="2 8">Belongs to the cytochrome P450 family.</text>
</comment>
<dbReference type="FunFam" id="1.10.630.10:FF:000004">
    <property type="entry name" value="cytochrome P450 2D15 isoform X1"/>
    <property type="match status" value="1"/>
</dbReference>
<dbReference type="GO" id="GO:0016712">
    <property type="term" value="F:oxidoreductase activity, acting on paired donors, with incorporation or reduction of molecular oxygen, reduced flavin or flavoprotein as one donor, and incorporation of one atom of oxygen"/>
    <property type="evidence" value="ECO:0007669"/>
    <property type="project" value="TreeGrafter"/>
</dbReference>
<dbReference type="GeneID" id="119745206"/>
<evidence type="ECO:0000256" key="3">
    <source>
        <dbReference type="ARBA" id="ARBA00022723"/>
    </source>
</evidence>
<dbReference type="SUPFAM" id="SSF48264">
    <property type="entry name" value="Cytochrome P450"/>
    <property type="match status" value="1"/>
</dbReference>
<reference evidence="9" key="1">
    <citation type="submission" date="2022-11" db="UniProtKB">
        <authorList>
            <consortium name="EnsemblMetazoa"/>
        </authorList>
    </citation>
    <scope>IDENTIFICATION</scope>
</reference>
<dbReference type="Gene3D" id="1.10.630.10">
    <property type="entry name" value="Cytochrome P450"/>
    <property type="match status" value="1"/>
</dbReference>
<evidence type="ECO:0000313" key="9">
    <source>
        <dbReference type="EnsemblMetazoa" id="XP_038077360.1"/>
    </source>
</evidence>
<feature type="binding site" description="axial binding residue" evidence="7">
    <location>
        <position position="443"/>
    </location>
    <ligand>
        <name>heme</name>
        <dbReference type="ChEBI" id="CHEBI:30413"/>
    </ligand>
    <ligandPart>
        <name>Fe</name>
        <dbReference type="ChEBI" id="CHEBI:18248"/>
    </ligandPart>
</feature>
<evidence type="ECO:0000256" key="8">
    <source>
        <dbReference type="RuleBase" id="RU000461"/>
    </source>
</evidence>
<organism evidence="9 10">
    <name type="scientific">Patiria miniata</name>
    <name type="common">Bat star</name>
    <name type="synonym">Asterina miniata</name>
    <dbReference type="NCBI Taxonomy" id="46514"/>
    <lineage>
        <taxon>Eukaryota</taxon>
        <taxon>Metazoa</taxon>
        <taxon>Echinodermata</taxon>
        <taxon>Eleutherozoa</taxon>
        <taxon>Asterozoa</taxon>
        <taxon>Asteroidea</taxon>
        <taxon>Valvatacea</taxon>
        <taxon>Valvatida</taxon>
        <taxon>Asterinidae</taxon>
        <taxon>Patiria</taxon>
    </lineage>
</organism>
<dbReference type="AlphaFoldDB" id="A0A914BN36"/>
<name>A0A914BN36_PATMI</name>
<keyword evidence="5 7" id="KW-0408">Iron</keyword>
<dbReference type="GO" id="GO:0008395">
    <property type="term" value="F:steroid hydroxylase activity"/>
    <property type="evidence" value="ECO:0007669"/>
    <property type="project" value="TreeGrafter"/>
</dbReference>
<dbReference type="Proteomes" id="UP000887568">
    <property type="component" value="Unplaced"/>
</dbReference>
<dbReference type="InterPro" id="IPR001128">
    <property type="entry name" value="Cyt_P450"/>
</dbReference>
<dbReference type="PROSITE" id="PS00086">
    <property type="entry name" value="CYTOCHROME_P450"/>
    <property type="match status" value="1"/>
</dbReference>
<comment type="cofactor">
    <cofactor evidence="7">
        <name>heme</name>
        <dbReference type="ChEBI" id="CHEBI:30413"/>
    </cofactor>
</comment>
<evidence type="ECO:0000256" key="7">
    <source>
        <dbReference type="PIRSR" id="PIRSR602401-1"/>
    </source>
</evidence>
<evidence type="ECO:0000313" key="10">
    <source>
        <dbReference type="Proteomes" id="UP000887568"/>
    </source>
</evidence>
<keyword evidence="3 7" id="KW-0479">Metal-binding</keyword>
<evidence type="ECO:0000256" key="4">
    <source>
        <dbReference type="ARBA" id="ARBA00023002"/>
    </source>
</evidence>
<dbReference type="OrthoDB" id="1103324at2759"/>
<dbReference type="Pfam" id="PF00067">
    <property type="entry name" value="p450"/>
    <property type="match status" value="1"/>
</dbReference>
<dbReference type="InterPro" id="IPR050182">
    <property type="entry name" value="Cytochrome_P450_fam2"/>
</dbReference>
<accession>A0A914BN36</accession>
<dbReference type="GO" id="GO:0020037">
    <property type="term" value="F:heme binding"/>
    <property type="evidence" value="ECO:0007669"/>
    <property type="project" value="InterPro"/>
</dbReference>
<evidence type="ECO:0008006" key="11">
    <source>
        <dbReference type="Google" id="ProtNLM"/>
    </source>
</evidence>
<sequence>MMELLDGRWLLDTRSALLGVVVFVLLFRYLRGGRRWNLPPGPSGWPLLGYLPQLAFSGDDPHVALSKLASRYGNVISMNLAGHLVVVLHGYDTIKEAFSQQQLSARPRLYTSEKVRPGVGVITSSGDTWTELRRFALTVLRGLGVGKSIFEDNIATEAEFLMEEWKKHEGTAFNPRHSIANAVSNVICSAVFGRRFQYTDAVFRRLLKCNDDIAEGAGTGGALEFSWFISRLTFLPFVSKYVASVRQSYNTISSMVREHNRDYDSQDLRDFIDAFLKKKEEQQGSSSSVFLDENLMNVVGDLFFAGSETTTTTLRWMLLYMMLNPEVQTRVQRELDDVTGRNRFPRVSDKPQLPYTEAVICELQRVATIAPLAVPHSCSEDTKILGYDVPKGTILVSNLWYDHFDPTIWEDPTAFRPERFLDPDGKLVSREELNPFGIGRRICLGEHLARMELFIFFTRLLHHFTFKKPEDAPPLSLNGISGGTWSPVNFQVCAMSRS</sequence>
<dbReference type="PRINTS" id="PR00463">
    <property type="entry name" value="EP450I"/>
</dbReference>
<dbReference type="OMA" id="TRIQINI"/>
<dbReference type="GO" id="GO:0005737">
    <property type="term" value="C:cytoplasm"/>
    <property type="evidence" value="ECO:0007669"/>
    <property type="project" value="TreeGrafter"/>
</dbReference>
<dbReference type="InterPro" id="IPR017972">
    <property type="entry name" value="Cyt_P450_CS"/>
</dbReference>
<dbReference type="PRINTS" id="PR00385">
    <property type="entry name" value="P450"/>
</dbReference>
<dbReference type="GO" id="GO:0006805">
    <property type="term" value="P:xenobiotic metabolic process"/>
    <property type="evidence" value="ECO:0007669"/>
    <property type="project" value="TreeGrafter"/>
</dbReference>
<keyword evidence="6" id="KW-0472">Membrane</keyword>
<dbReference type="GO" id="GO:0016020">
    <property type="term" value="C:membrane"/>
    <property type="evidence" value="ECO:0007669"/>
    <property type="project" value="UniProtKB-SubCell"/>
</dbReference>
<evidence type="ECO:0000256" key="2">
    <source>
        <dbReference type="ARBA" id="ARBA00010617"/>
    </source>
</evidence>
<dbReference type="PANTHER" id="PTHR24300:SF403">
    <property type="entry name" value="CYTOCHROME P450 306A1"/>
    <property type="match status" value="1"/>
</dbReference>
<evidence type="ECO:0000256" key="6">
    <source>
        <dbReference type="ARBA" id="ARBA00023136"/>
    </source>
</evidence>
<evidence type="ECO:0000256" key="5">
    <source>
        <dbReference type="ARBA" id="ARBA00023004"/>
    </source>
</evidence>
<dbReference type="InterPro" id="IPR002401">
    <property type="entry name" value="Cyt_P450_E_grp-I"/>
</dbReference>
<dbReference type="PANTHER" id="PTHR24300">
    <property type="entry name" value="CYTOCHROME P450 508A4-RELATED"/>
    <property type="match status" value="1"/>
</dbReference>
<dbReference type="InterPro" id="IPR036396">
    <property type="entry name" value="Cyt_P450_sf"/>
</dbReference>
<protein>
    <recommendedName>
        <fullName evidence="11">Cytochrome P450</fullName>
    </recommendedName>
</protein>
<evidence type="ECO:0000256" key="1">
    <source>
        <dbReference type="ARBA" id="ARBA00004370"/>
    </source>
</evidence>
<dbReference type="RefSeq" id="XP_038077360.1">
    <property type="nucleotide sequence ID" value="XM_038221432.1"/>
</dbReference>
<dbReference type="GO" id="GO:0006082">
    <property type="term" value="P:organic acid metabolic process"/>
    <property type="evidence" value="ECO:0007669"/>
    <property type="project" value="TreeGrafter"/>
</dbReference>